<gene>
    <name evidence="1" type="ORF">ACFSUB_00440</name>
</gene>
<dbReference type="EMBL" id="JBHUML010000002">
    <property type="protein sequence ID" value="MFD2703918.1"/>
    <property type="molecule type" value="Genomic_DNA"/>
</dbReference>
<dbReference type="Proteomes" id="UP001597520">
    <property type="component" value="Unassembled WGS sequence"/>
</dbReference>
<comment type="caution">
    <text evidence="1">The sequence shown here is derived from an EMBL/GenBank/DDBJ whole genome shotgun (WGS) entry which is preliminary data.</text>
</comment>
<accession>A0ABW5SX71</accession>
<evidence type="ECO:0008006" key="3">
    <source>
        <dbReference type="Google" id="ProtNLM"/>
    </source>
</evidence>
<reference evidence="2" key="1">
    <citation type="journal article" date="2019" name="Int. J. Syst. Evol. Microbiol.">
        <title>The Global Catalogue of Microorganisms (GCM) 10K type strain sequencing project: providing services to taxonomists for standard genome sequencing and annotation.</title>
        <authorList>
            <consortium name="The Broad Institute Genomics Platform"/>
            <consortium name="The Broad Institute Genome Sequencing Center for Infectious Disease"/>
            <person name="Wu L."/>
            <person name="Ma J."/>
        </authorList>
    </citation>
    <scope>NUCLEOTIDE SEQUENCE [LARGE SCALE GENOMIC DNA]</scope>
    <source>
        <strain evidence="2">KCTC 33792</strain>
    </source>
</reference>
<organism evidence="1 2">
    <name type="scientific">Salibacterium lacus</name>
    <dbReference type="NCBI Taxonomy" id="1898109"/>
    <lineage>
        <taxon>Bacteria</taxon>
        <taxon>Bacillati</taxon>
        <taxon>Bacillota</taxon>
        <taxon>Bacilli</taxon>
        <taxon>Bacillales</taxon>
        <taxon>Bacillaceae</taxon>
    </lineage>
</organism>
<dbReference type="RefSeq" id="WP_380711223.1">
    <property type="nucleotide sequence ID" value="NZ_JBHUML010000002.1"/>
</dbReference>
<keyword evidence="2" id="KW-1185">Reference proteome</keyword>
<protein>
    <recommendedName>
        <fullName evidence="3">TipAS antibiotic-recognition domain-containing protein</fullName>
    </recommendedName>
</protein>
<proteinExistence type="predicted"/>
<evidence type="ECO:0000313" key="2">
    <source>
        <dbReference type="Proteomes" id="UP001597520"/>
    </source>
</evidence>
<name>A0ABW5SX71_9BACI</name>
<sequence>MNEMNHMLHEVTSERLQGLVMKAVRGEVLDGSEKDELKDLFIDDQKMWASDIKETYQSLQQAYSEKKEMTTILNDMKNDKDERQKDYYKMSSLYSLAEHFIVQQGLEEQYINFIDNVAENETLKEFQKPAKFQSDMYAIGTIYDEYGHMKEVE</sequence>
<evidence type="ECO:0000313" key="1">
    <source>
        <dbReference type="EMBL" id="MFD2703918.1"/>
    </source>
</evidence>